<dbReference type="CDD" id="cd05483">
    <property type="entry name" value="retropepsin_like_bacteria"/>
    <property type="match status" value="1"/>
</dbReference>
<dbReference type="PROSITE" id="PS00141">
    <property type="entry name" value="ASP_PROTEASE"/>
    <property type="match status" value="1"/>
</dbReference>
<dbReference type="RefSeq" id="WP_027845533.1">
    <property type="nucleotide sequence ID" value="NZ_LMTZ01000001.1"/>
</dbReference>
<dbReference type="AlphaFoldDB" id="A0A0V8A0P6"/>
<dbReference type="InterPro" id="IPR021109">
    <property type="entry name" value="Peptidase_aspartic_dom_sf"/>
</dbReference>
<evidence type="ECO:0000256" key="1">
    <source>
        <dbReference type="ARBA" id="ARBA00022801"/>
    </source>
</evidence>
<proteinExistence type="predicted"/>
<dbReference type="Pfam" id="PF13975">
    <property type="entry name" value="gag-asp_proteas"/>
    <property type="match status" value="1"/>
</dbReference>
<feature type="signal peptide" evidence="2">
    <location>
        <begin position="1"/>
        <end position="28"/>
    </location>
</feature>
<feature type="chain" id="PRO_5006890244" evidence="2">
    <location>
        <begin position="29"/>
        <end position="179"/>
    </location>
</feature>
<accession>A0A0V8A0P6</accession>
<evidence type="ECO:0000313" key="5">
    <source>
        <dbReference type="Proteomes" id="UP000053372"/>
    </source>
</evidence>
<dbReference type="EMBL" id="LMTZ01000001">
    <property type="protein sequence ID" value="KST70356.1"/>
    <property type="molecule type" value="Genomic_DNA"/>
</dbReference>
<dbReference type="GO" id="GO:0004190">
    <property type="term" value="F:aspartic-type endopeptidase activity"/>
    <property type="evidence" value="ECO:0007669"/>
    <property type="project" value="InterPro"/>
</dbReference>
<reference evidence="4 5" key="1">
    <citation type="journal article" date="2015" name="Genome Announc.">
        <title>Draft Genome of the Euendolithic (true boring) Cyanobacterium Mastigocoleus testarum strain BC008.</title>
        <authorList>
            <person name="Guida B.S."/>
            <person name="Garcia-Pichel F."/>
        </authorList>
    </citation>
    <scope>NUCLEOTIDE SEQUENCE [LARGE SCALE GENOMIC DNA]</scope>
    <source>
        <strain evidence="4 5">BC008</strain>
    </source>
</reference>
<dbReference type="Proteomes" id="UP000053372">
    <property type="component" value="Unassembled WGS sequence"/>
</dbReference>
<feature type="domain" description="Peptidase A2" evidence="3">
    <location>
        <begin position="84"/>
        <end position="160"/>
    </location>
</feature>
<keyword evidence="2" id="KW-0732">Signal</keyword>
<keyword evidence="4" id="KW-0645">Protease</keyword>
<evidence type="ECO:0000313" key="4">
    <source>
        <dbReference type="EMBL" id="KST70356.1"/>
    </source>
</evidence>
<sequence>MNKTTKEWIKIVALIPLIFSISSDTASAENQGVCFMVTSSGKSISLGNLCGVTPADTRVFRVPIKRRSGRTPVIDVTFNGRQSFEMIVDTGASKTLITQGMASTLNLTPSGIINAIIADGSQIELQTGKVRSIGAGKVVVKDVEVAIAPKAEIGLLGHDFFGNYDVKILQNIVEFHRRV</sequence>
<gene>
    <name evidence="4" type="ORF">BC008_44980</name>
</gene>
<name>A0A0V8A0P6_9CYAN</name>
<dbReference type="GO" id="GO:0006508">
    <property type="term" value="P:proteolysis"/>
    <property type="evidence" value="ECO:0007669"/>
    <property type="project" value="UniProtKB-KW"/>
</dbReference>
<keyword evidence="5" id="KW-1185">Reference proteome</keyword>
<comment type="caution">
    <text evidence="4">The sequence shown here is derived from an EMBL/GenBank/DDBJ whole genome shotgun (WGS) entry which is preliminary data.</text>
</comment>
<evidence type="ECO:0000259" key="3">
    <source>
        <dbReference type="PROSITE" id="PS50175"/>
    </source>
</evidence>
<organism evidence="4 5">
    <name type="scientific">Mastigocoleus testarum BC008</name>
    <dbReference type="NCBI Taxonomy" id="371196"/>
    <lineage>
        <taxon>Bacteria</taxon>
        <taxon>Bacillati</taxon>
        <taxon>Cyanobacteriota</taxon>
        <taxon>Cyanophyceae</taxon>
        <taxon>Nostocales</taxon>
        <taxon>Hapalosiphonaceae</taxon>
        <taxon>Mastigocoleus</taxon>
    </lineage>
</organism>
<dbReference type="InterPro" id="IPR001969">
    <property type="entry name" value="Aspartic_peptidase_AS"/>
</dbReference>
<evidence type="ECO:0000256" key="2">
    <source>
        <dbReference type="SAM" id="SignalP"/>
    </source>
</evidence>
<dbReference type="InterPro" id="IPR001995">
    <property type="entry name" value="Peptidase_A2_cat"/>
</dbReference>
<protein>
    <submittedName>
        <fullName evidence="4">Aspartyl protease</fullName>
    </submittedName>
</protein>
<keyword evidence="1" id="KW-0378">Hydrolase</keyword>
<dbReference type="Gene3D" id="2.40.70.10">
    <property type="entry name" value="Acid Proteases"/>
    <property type="match status" value="1"/>
</dbReference>
<dbReference type="OrthoDB" id="513120at2"/>
<dbReference type="InterPro" id="IPR034122">
    <property type="entry name" value="Retropepsin-like_bacterial"/>
</dbReference>
<dbReference type="PROSITE" id="PS50175">
    <property type="entry name" value="ASP_PROT_RETROV"/>
    <property type="match status" value="1"/>
</dbReference>
<dbReference type="SUPFAM" id="SSF50630">
    <property type="entry name" value="Acid proteases"/>
    <property type="match status" value="1"/>
</dbReference>